<evidence type="ECO:0000256" key="2">
    <source>
        <dbReference type="ARBA" id="ARBA00022419"/>
    </source>
</evidence>
<evidence type="ECO:0000313" key="6">
    <source>
        <dbReference type="Proteomes" id="UP001165561"/>
    </source>
</evidence>
<feature type="active site" evidence="4">
    <location>
        <position position="164"/>
    </location>
</feature>
<dbReference type="PANTHER" id="PTHR30523">
    <property type="entry name" value="PHOSPHOENOLPYRUVATE CARBOXYLASE"/>
    <property type="match status" value="1"/>
</dbReference>
<dbReference type="Gene3D" id="1.20.1440.90">
    <property type="entry name" value="Phosphoenolpyruvate/pyruvate domain"/>
    <property type="match status" value="1"/>
</dbReference>
<proteinExistence type="predicted"/>
<evidence type="ECO:0000256" key="1">
    <source>
        <dbReference type="ARBA" id="ARBA00003670"/>
    </source>
</evidence>
<dbReference type="EMBL" id="JARACI010001070">
    <property type="protein sequence ID" value="MDD9207243.1"/>
    <property type="molecule type" value="Genomic_DNA"/>
</dbReference>
<evidence type="ECO:0000256" key="3">
    <source>
        <dbReference type="ARBA" id="ARBA00048995"/>
    </source>
</evidence>
<comment type="catalytic activity">
    <reaction evidence="3">
        <text>oxaloacetate + phosphate = phosphoenolpyruvate + hydrogencarbonate</text>
        <dbReference type="Rhea" id="RHEA:28370"/>
        <dbReference type="ChEBI" id="CHEBI:16452"/>
        <dbReference type="ChEBI" id="CHEBI:17544"/>
        <dbReference type="ChEBI" id="CHEBI:43474"/>
        <dbReference type="ChEBI" id="CHEBI:58702"/>
        <dbReference type="EC" id="4.1.1.31"/>
    </reaction>
</comment>
<dbReference type="PROSITE" id="PS00781">
    <property type="entry name" value="PEPCASE_1"/>
    <property type="match status" value="1"/>
</dbReference>
<dbReference type="InterPro" id="IPR018129">
    <property type="entry name" value="PEP_COase_Lys_AS"/>
</dbReference>
<keyword evidence="6" id="KW-1185">Reference proteome</keyword>
<keyword evidence="5" id="KW-0456">Lyase</keyword>
<gene>
    <name evidence="5" type="ORF">PU560_12310</name>
</gene>
<feature type="non-terminal residue" evidence="5">
    <location>
        <position position="472"/>
    </location>
</feature>
<dbReference type="Proteomes" id="UP001165561">
    <property type="component" value="Unassembled WGS sequence"/>
</dbReference>
<dbReference type="PANTHER" id="PTHR30523:SF6">
    <property type="entry name" value="PHOSPHOENOLPYRUVATE CARBOXYLASE"/>
    <property type="match status" value="1"/>
</dbReference>
<dbReference type="GO" id="GO:0008964">
    <property type="term" value="F:phosphoenolpyruvate carboxylase activity"/>
    <property type="evidence" value="ECO:0007669"/>
    <property type="project" value="UniProtKB-EC"/>
</dbReference>
<protein>
    <recommendedName>
        <fullName evidence="2">Phosphoenolpyruvate carboxylase</fullName>
    </recommendedName>
</protein>
<accession>A0ABT5TYU2</accession>
<evidence type="ECO:0000313" key="5">
    <source>
        <dbReference type="EMBL" id="MDD9207243.1"/>
    </source>
</evidence>
<comment type="caution">
    <text evidence="5">The sequence shown here is derived from an EMBL/GenBank/DDBJ whole genome shotgun (WGS) entry which is preliminary data.</text>
</comment>
<reference evidence="5" key="1">
    <citation type="submission" date="2023-02" db="EMBL/GenBank/DDBJ databases">
        <title>Georgenia sp.10Sc9-8, isolated from a soil sample collected from the Taklamakan desert.</title>
        <authorList>
            <person name="Liu S."/>
        </authorList>
    </citation>
    <scope>NUCLEOTIDE SEQUENCE</scope>
    <source>
        <strain evidence="5">10Sc9-8</strain>
    </source>
</reference>
<organism evidence="5 6">
    <name type="scientific">Georgenia halotolerans</name>
    <dbReference type="NCBI Taxonomy" id="3028317"/>
    <lineage>
        <taxon>Bacteria</taxon>
        <taxon>Bacillati</taxon>
        <taxon>Actinomycetota</taxon>
        <taxon>Actinomycetes</taxon>
        <taxon>Micrococcales</taxon>
        <taxon>Bogoriellaceae</taxon>
        <taxon>Georgenia</taxon>
    </lineage>
</organism>
<comment type="function">
    <text evidence="1">Forms oxaloacetate, a four-carbon dicarboxylic acid source for the tricarboxylic acid cycle.</text>
</comment>
<evidence type="ECO:0000256" key="4">
    <source>
        <dbReference type="PROSITE-ProRule" id="PRU10111"/>
    </source>
</evidence>
<dbReference type="InterPro" id="IPR021135">
    <property type="entry name" value="PEP_COase"/>
</dbReference>
<dbReference type="SUPFAM" id="SSF51621">
    <property type="entry name" value="Phosphoenolpyruvate/pyruvate domain"/>
    <property type="match status" value="1"/>
</dbReference>
<dbReference type="PRINTS" id="PR00150">
    <property type="entry name" value="PEPCARBXLASE"/>
</dbReference>
<dbReference type="InterPro" id="IPR015813">
    <property type="entry name" value="Pyrv/PenolPyrv_kinase-like_dom"/>
</dbReference>
<sequence>MTQANPLPSDARRPDRGRARYEVPEEMRSDVRLLGDLLGQVLSEYPSPGLLSDVEHLREMVIAAVEDPAGDDLSAAEELVESFGRERAEEVARAFTCYFLLSNLAEERHRVRALRAREGTVPVAEQKPSDSIAAALHHLAEEVGEEEARRRLDGLEFHPVLTAHPTEARRRAISEAVRRIGTLLVERDDPRVGPGAQEENRRRLLVEVDTLWRTAQLRSGNPSPIDEVRTAMTVFDASLFDVVPRVYRRMEDRLAGEQSGLRKPQVPAMVRLGSWIGADRDGNPNVTAKVTREAAGVANQHVLAALEKAARTVAGSLTLTDRFTPPSEGLQALWLRQRRLSEELTEEISGGCPGESHRRVMAMVAERLAATQRRDADLAYGDAAELAADLAVVQESLVAADAPRAAYGALQRLVWQVQTYGFHLAELEVRQHSKVHAQTLAWTADPDSVPEPAVDPQEVLEVFRTMATLQSR</sequence>
<name>A0ABT5TYU2_9MICO</name>
<dbReference type="Pfam" id="PF00311">
    <property type="entry name" value="PEPcase"/>
    <property type="match status" value="1"/>
</dbReference>